<dbReference type="InterPro" id="IPR039414">
    <property type="entry name" value="SMG1_PIKKc"/>
</dbReference>
<dbReference type="SMART" id="SM01343">
    <property type="entry name" value="FATC"/>
    <property type="match status" value="1"/>
</dbReference>
<evidence type="ECO:0000259" key="13">
    <source>
        <dbReference type="PROSITE" id="PS50290"/>
    </source>
</evidence>
<name>A0A498SDP5_ACAVI</name>
<evidence type="ECO:0000256" key="11">
    <source>
        <dbReference type="SAM" id="Coils"/>
    </source>
</evidence>
<evidence type="ECO:0000256" key="8">
    <source>
        <dbReference type="ARBA" id="ARBA00023161"/>
    </source>
</evidence>
<dbReference type="PANTHER" id="PTHR11139">
    <property type="entry name" value="ATAXIA TELANGIECTASIA MUTATED ATM -RELATED"/>
    <property type="match status" value="1"/>
</dbReference>
<keyword evidence="5" id="KW-0547">Nucleotide-binding</keyword>
<evidence type="ECO:0000313" key="16">
    <source>
        <dbReference type="Proteomes" id="UP000276991"/>
    </source>
</evidence>
<keyword evidence="6" id="KW-0418">Kinase</keyword>
<organism evidence="15 16">
    <name type="scientific">Acanthocheilonema viteae</name>
    <name type="common">Filarial nematode worm</name>
    <name type="synonym">Dipetalonema viteae</name>
    <dbReference type="NCBI Taxonomy" id="6277"/>
    <lineage>
        <taxon>Eukaryota</taxon>
        <taxon>Metazoa</taxon>
        <taxon>Ecdysozoa</taxon>
        <taxon>Nematoda</taxon>
        <taxon>Chromadorea</taxon>
        <taxon>Rhabditida</taxon>
        <taxon>Spirurina</taxon>
        <taxon>Spiruromorpha</taxon>
        <taxon>Filarioidea</taxon>
        <taxon>Onchocercidae</taxon>
        <taxon>Acanthocheilonema</taxon>
    </lineage>
</organism>
<keyword evidence="16" id="KW-1185">Reference proteome</keyword>
<dbReference type="InterPro" id="IPR050517">
    <property type="entry name" value="DDR_Repair_Kinase"/>
</dbReference>
<feature type="coiled-coil region" evidence="11">
    <location>
        <begin position="2322"/>
        <end position="2356"/>
    </location>
</feature>
<dbReference type="PROSITE" id="PS51190">
    <property type="entry name" value="FATC"/>
    <property type="match status" value="1"/>
</dbReference>
<dbReference type="InterPro" id="IPR036940">
    <property type="entry name" value="PI3/4_kinase_cat_sf"/>
</dbReference>
<evidence type="ECO:0000256" key="9">
    <source>
        <dbReference type="ARBA" id="ARBA00047899"/>
    </source>
</evidence>
<dbReference type="GO" id="GO:0005737">
    <property type="term" value="C:cytoplasm"/>
    <property type="evidence" value="ECO:0007669"/>
    <property type="project" value="TreeGrafter"/>
</dbReference>
<dbReference type="GO" id="GO:0005524">
    <property type="term" value="F:ATP binding"/>
    <property type="evidence" value="ECO:0007669"/>
    <property type="project" value="UniProtKB-KW"/>
</dbReference>
<comment type="catalytic activity">
    <reaction evidence="9">
        <text>L-threonyl-[protein] + ATP = O-phospho-L-threonyl-[protein] + ADP + H(+)</text>
        <dbReference type="Rhea" id="RHEA:46608"/>
        <dbReference type="Rhea" id="RHEA-COMP:11060"/>
        <dbReference type="Rhea" id="RHEA-COMP:11605"/>
        <dbReference type="ChEBI" id="CHEBI:15378"/>
        <dbReference type="ChEBI" id="CHEBI:30013"/>
        <dbReference type="ChEBI" id="CHEBI:30616"/>
        <dbReference type="ChEBI" id="CHEBI:61977"/>
        <dbReference type="ChEBI" id="CHEBI:456216"/>
        <dbReference type="EC" id="2.7.11.1"/>
    </reaction>
</comment>
<dbReference type="STRING" id="6277.A0A498SDP5"/>
<evidence type="ECO:0000256" key="3">
    <source>
        <dbReference type="ARBA" id="ARBA00022527"/>
    </source>
</evidence>
<comment type="similarity">
    <text evidence="1">Belongs to the PI3/PI4-kinase family.</text>
</comment>
<keyword evidence="8" id="KW-0866">Nonsense-mediated mRNA decay</keyword>
<dbReference type="SUPFAM" id="SSF56112">
    <property type="entry name" value="Protein kinase-like (PK-like)"/>
    <property type="match status" value="1"/>
</dbReference>
<feature type="domain" description="PI3K/PI4K catalytic" evidence="13">
    <location>
        <begin position="1951"/>
        <end position="2296"/>
    </location>
</feature>
<dbReference type="EC" id="2.7.11.1" evidence="2"/>
<proteinExistence type="inferred from homology"/>
<comment type="catalytic activity">
    <reaction evidence="10">
        <text>L-seryl-[protein] + ATP = O-phospho-L-seryl-[protein] + ADP + H(+)</text>
        <dbReference type="Rhea" id="RHEA:17989"/>
        <dbReference type="Rhea" id="RHEA-COMP:9863"/>
        <dbReference type="Rhea" id="RHEA-COMP:11604"/>
        <dbReference type="ChEBI" id="CHEBI:15378"/>
        <dbReference type="ChEBI" id="CHEBI:29999"/>
        <dbReference type="ChEBI" id="CHEBI:30616"/>
        <dbReference type="ChEBI" id="CHEBI:83421"/>
        <dbReference type="ChEBI" id="CHEBI:456216"/>
        <dbReference type="EC" id="2.7.11.1"/>
    </reaction>
</comment>
<evidence type="ECO:0000256" key="2">
    <source>
        <dbReference type="ARBA" id="ARBA00012513"/>
    </source>
</evidence>
<dbReference type="Pfam" id="PF15785">
    <property type="entry name" value="SMG1"/>
    <property type="match status" value="1"/>
</dbReference>
<dbReference type="CDD" id="cd05170">
    <property type="entry name" value="PIKKc_SMG1"/>
    <property type="match status" value="1"/>
</dbReference>
<keyword evidence="4" id="KW-0808">Transferase</keyword>
<dbReference type="OrthoDB" id="10065496at2759"/>
<dbReference type="GO" id="GO:0004674">
    <property type="term" value="F:protein serine/threonine kinase activity"/>
    <property type="evidence" value="ECO:0007669"/>
    <property type="project" value="UniProtKB-KW"/>
</dbReference>
<dbReference type="Gene3D" id="3.30.1010.10">
    <property type="entry name" value="Phosphatidylinositol 3-kinase Catalytic Subunit, Chain A, domain 4"/>
    <property type="match status" value="1"/>
</dbReference>
<dbReference type="InterPro" id="IPR016024">
    <property type="entry name" value="ARM-type_fold"/>
</dbReference>
<evidence type="ECO:0000313" key="15">
    <source>
        <dbReference type="EMBL" id="VBB27180.1"/>
    </source>
</evidence>
<evidence type="ECO:0000256" key="6">
    <source>
        <dbReference type="ARBA" id="ARBA00022777"/>
    </source>
</evidence>
<dbReference type="InterPro" id="IPR003152">
    <property type="entry name" value="FATC_dom"/>
</dbReference>
<evidence type="ECO:0000256" key="7">
    <source>
        <dbReference type="ARBA" id="ARBA00022840"/>
    </source>
</evidence>
<keyword evidence="7" id="KW-0067">ATP-binding</keyword>
<dbReference type="Pfam" id="PF02260">
    <property type="entry name" value="FATC"/>
    <property type="match status" value="1"/>
</dbReference>
<dbReference type="GO" id="GO:0005634">
    <property type="term" value="C:nucleus"/>
    <property type="evidence" value="ECO:0007669"/>
    <property type="project" value="TreeGrafter"/>
</dbReference>
<dbReference type="GO" id="GO:0000184">
    <property type="term" value="P:nuclear-transcribed mRNA catabolic process, nonsense-mediated decay"/>
    <property type="evidence" value="ECO:0007669"/>
    <property type="project" value="UniProtKB-KW"/>
</dbReference>
<feature type="region of interest" description="Disordered" evidence="12">
    <location>
        <begin position="2482"/>
        <end position="2501"/>
    </location>
</feature>
<dbReference type="GO" id="GO:0031931">
    <property type="term" value="C:TORC1 complex"/>
    <property type="evidence" value="ECO:0007669"/>
    <property type="project" value="TreeGrafter"/>
</dbReference>
<keyword evidence="11" id="KW-0175">Coiled coil</keyword>
<dbReference type="Pfam" id="PF00454">
    <property type="entry name" value="PI3_PI4_kinase"/>
    <property type="match status" value="1"/>
</dbReference>
<evidence type="ECO:0000256" key="10">
    <source>
        <dbReference type="ARBA" id="ARBA00048679"/>
    </source>
</evidence>
<dbReference type="GO" id="GO:0016242">
    <property type="term" value="P:negative regulation of macroautophagy"/>
    <property type="evidence" value="ECO:0007669"/>
    <property type="project" value="TreeGrafter"/>
</dbReference>
<evidence type="ECO:0000259" key="14">
    <source>
        <dbReference type="PROSITE" id="PS51190"/>
    </source>
</evidence>
<gene>
    <name evidence="15" type="ORF">NAV_LOCUS2010</name>
</gene>
<reference evidence="15 16" key="1">
    <citation type="submission" date="2018-08" db="EMBL/GenBank/DDBJ databases">
        <authorList>
            <person name="Laetsch R D."/>
            <person name="Stevens L."/>
            <person name="Kumar S."/>
            <person name="Blaxter L. M."/>
        </authorList>
    </citation>
    <scope>NUCLEOTIDE SEQUENCE [LARGE SCALE GENOMIC DNA]</scope>
</reference>
<sequence>MLLTMNGMEVQQAKIVEVKSLVYRIVNDKKNYTKDERIAACEQLQQTLTHANDVANIGYDWKKLVEDLLYCIKTRQQIELKRCISDCLGSLGCIMFSQYNEYLKLMLNEAKLIPDKYEDDRALVLKAIFSSLNLIGTFAWQSRIRPQDIDSLMIAIKNWLEVNDSSVVLISLLDTCLAVSKYFPAVFKHSFDDVVDFTVGWYIEPEQPIAVLDKCYQMLIELRPYWHSAVPSAVTLMKQFLDDASAYIEDIKVNEAKPENMLSKTAAILRALITMLEVMNIPVNSLVADFAEKVFGRIVRLLTHLDNVFVAKIGSVFGYMAEVLCITLKTYPKLDFLVNSMKAMKIMLEHPSVNEKTMLKILECNGKIIDSVTPKMVVEIVDYVIGDGGPLNYVIIRSQEVMQAYGNVLGKLLAPKNLSTLQVAYNRVREDVRSCLNMLQATEAEEYCSSSLLIEKKLMIYFNALYSLGIVKNSLIAMMGLSPSLFAFLMTETPITKKEFIINYPGCHYALLYIVKMHSEKHENFVANSSLLIDKNSLTLVAEPATAKHTTTILNVVTKLLAIDDLLWTDTRNLLVDWIHGLVFSLTPDVLQHILDKPEIIEMRTALLDSFVRHSLPKKTPLDKILCNSEVFVVHGCTAATSHRVRHFTLLRRLAVFNLVKNGKPEMTMKFVKHVFDQCHSGCQNKITGIWQATPPVIFISNGLTEYAQDLMEFGQQKIPESLFTPEHFKIVADFLLNSVLPTYCFNSVDDGNWILDTAATIYADAMGDISTNNDCISKWRWIIAQMAQFCVNNRLKTPLGKPLSTFLAFENEIRRLASNALSRKPLPVGKVVKDEIVQKTVTMSGRGVVEDEDEAEMELERETRQLTTSEQWWRVRALLDMIEMLDKLMAYVCHGAIFQLSTVSQLSQQFLTTNQASCANWLSRLCLPMMAVAYTSNNFAQVIRLGGCSLRDIEKRVEEKESRDNIDEKGEIDSVTHTCIMWMVKALIDLGRPQAILGLYAWVKKIYGKQYVWIKCAAQMAAGRIESALNGLQECLRNGNLSENIQKTIRQLIIFGLEALRNSEEIDIFWRALYGVLDPKSDEIPDGFEEIAWKRMKSLTTFDNYLKNESFLSIPWDIRNSFIHTELKLMDIVHDRFRDSKDNKIDVVDLTRQLSEDSRILMLADTSLQTFTRASALHLLATAVKDSRKPYHKQSVTANVVDPSFLFDWKNGPPIQRLMIGQQLSSWLQNTQTRESGGCSSLRVISNEAAYHLEMARLARKTKNYRLAEKHIKIHYNKRLPTLDSFQLSILRGMQGNWINGAADKENNLTNNLVVQLPMQQRLYNFENLMSSYGFSKTMWAISETADTDCARTFLQGKAFSLLMSAVADEIDRLIYKSNLMFNGTPTVAPDALITVLTQQLNHTTIEDSAVLSMGPNIGVSNQQQLEQSKILAKAIVQLARWLQMESSLLPVAMGHSMRIAFHIFGVEQSQLPLLGASGIIDSLAGALLSTSCKLSPHLAKAHLELGNWAFKRVTNADNEIKLSFISEECDTVKWQIKNACTSVEDSVIENLLQTVQKSTSLTSILSDCKAIAGNAVSEQTCDMLFGPRSIIQEVWRGANSRHLAFCTCAVHSYFAYIAVSGRETKEGTIGVVMATLRILQLLVKQYDALHHLILNEMLQINELSWKDILPQLFARLNHPVRAVRDTLCTILERIAATSPHALCYPAIVGATQPIVIHNEYVDNGEVEKNDFVDVIDEEKKKRADQDRSLMFECCQRIVTQMQALFPELVKDVTEFVKELQRIDMLHEERWTFVLTNLDLEMNRRILQIETEMMKTLMNTHLNDDEKKEIIHEKTVIFTSLVYRIVEDLYEKTCTSTPVTVNEKQFQDTYLATIEEAMKTLRMKRSEPRQAWASFKLLLTQFNQRANRRSFVCLQMADIAPRLTALNKTHVPLPGQEHKNFSDVVTLERISKQTVILPTKTRPRKVIFHGSDGKDYPFLFKGQEDLHLDERIMQLLRICNLMLLTKETDWPSYVAENYSVIPLGSRSGLIEWVEGATPIFQVYRKWQLRQAAENTSNQKINEVERPSALFFKKLRAAFQSNKIPKESITDRQKWPFLILKGVVEDLIEETPRDLLSRELWLRAGSSDTWFRVTERFARSTAVMSIVGSILGLGDRHLDNVLVNFEFGHVVHIDYNVCFDKGRNLRVPEMVPFRLTGNIVRALGPTDVEGTFRLSSENVLKKLRAGKEILLTILDAFVYDPLVDWAAAQDDLGSRSMIGIATIIAVYGVVDRHSDILHAMAFSLFALRIKEFSAAWLDNKDHLKRMLVSVVRILGKLHENVQKDMESRSQNWEEEANKLEMEKLSIERDLKNAVTEHHSMMHDIRPLLRSFAHAKTVWRICLTKKFTSLFLKFVRESLMNLMNQKCLNGTKNESFAIYLQRYKELFIEPLIKGLKLLDDAYSSANICIDLFRTVIDNIPSIYDNLLLLQKVKERMGLPFCSGRSPPMERREGQQQQNIHGKHVSKRVRMKLEGMIVNGTNKNDNAKSDANIISEPLTPSEQVDLLIQQATDISNLALMYEGWTAWV</sequence>
<dbReference type="EMBL" id="UPTC01000194">
    <property type="protein sequence ID" value="VBB27180.1"/>
    <property type="molecule type" value="Genomic_DNA"/>
</dbReference>
<dbReference type="PROSITE" id="PS50290">
    <property type="entry name" value="PI3_4_KINASE_3"/>
    <property type="match status" value="1"/>
</dbReference>
<dbReference type="InterPro" id="IPR031559">
    <property type="entry name" value="SMG1"/>
</dbReference>
<dbReference type="Gene3D" id="1.10.1070.11">
    <property type="entry name" value="Phosphatidylinositol 3-/4-kinase, catalytic domain"/>
    <property type="match status" value="1"/>
</dbReference>
<keyword evidence="3" id="KW-0723">Serine/threonine-protein kinase</keyword>
<feature type="domain" description="FATC" evidence="14">
    <location>
        <begin position="2534"/>
        <end position="2566"/>
    </location>
</feature>
<dbReference type="InterPro" id="IPR011009">
    <property type="entry name" value="Kinase-like_dom_sf"/>
</dbReference>
<accession>A0A498SDP5</accession>
<dbReference type="GO" id="GO:0031932">
    <property type="term" value="C:TORC2 complex"/>
    <property type="evidence" value="ECO:0007669"/>
    <property type="project" value="TreeGrafter"/>
</dbReference>
<evidence type="ECO:0000256" key="12">
    <source>
        <dbReference type="SAM" id="MobiDB-lite"/>
    </source>
</evidence>
<dbReference type="SUPFAM" id="SSF48371">
    <property type="entry name" value="ARM repeat"/>
    <property type="match status" value="1"/>
</dbReference>
<protein>
    <recommendedName>
        <fullName evidence="2">non-specific serine/threonine protein kinase</fullName>
        <ecNumber evidence="2">2.7.11.1</ecNumber>
    </recommendedName>
</protein>
<evidence type="ECO:0000256" key="4">
    <source>
        <dbReference type="ARBA" id="ARBA00022679"/>
    </source>
</evidence>
<evidence type="ECO:0000256" key="5">
    <source>
        <dbReference type="ARBA" id="ARBA00022741"/>
    </source>
</evidence>
<dbReference type="PANTHER" id="PTHR11139:SF119">
    <property type="entry name" value="SERINE_THREONINE-PROTEIN KINASE SMG1"/>
    <property type="match status" value="1"/>
</dbReference>
<dbReference type="SMART" id="SM00146">
    <property type="entry name" value="PI3Kc"/>
    <property type="match status" value="1"/>
</dbReference>
<evidence type="ECO:0000256" key="1">
    <source>
        <dbReference type="ARBA" id="ARBA00011031"/>
    </source>
</evidence>
<dbReference type="InterPro" id="IPR000403">
    <property type="entry name" value="PI3/4_kinase_cat_dom"/>
</dbReference>
<dbReference type="Proteomes" id="UP000276991">
    <property type="component" value="Unassembled WGS sequence"/>
</dbReference>
<dbReference type="GO" id="GO:0031929">
    <property type="term" value="P:TOR signaling"/>
    <property type="evidence" value="ECO:0007669"/>
    <property type="project" value="TreeGrafter"/>
</dbReference>